<comment type="caution">
    <text evidence="2">The sequence shown here is derived from an EMBL/GenBank/DDBJ whole genome shotgun (WGS) entry which is preliminary data.</text>
</comment>
<organism evidence="2 3">
    <name type="scientific">Methylobacterium persicinum</name>
    <dbReference type="NCBI Taxonomy" id="374426"/>
    <lineage>
        <taxon>Bacteria</taxon>
        <taxon>Pseudomonadati</taxon>
        <taxon>Pseudomonadota</taxon>
        <taxon>Alphaproteobacteria</taxon>
        <taxon>Hyphomicrobiales</taxon>
        <taxon>Methylobacteriaceae</taxon>
        <taxon>Methylobacterium</taxon>
    </lineage>
</organism>
<dbReference type="Pfam" id="PF00665">
    <property type="entry name" value="rve"/>
    <property type="match status" value="1"/>
</dbReference>
<dbReference type="InterPro" id="IPR012337">
    <property type="entry name" value="RNaseH-like_sf"/>
</dbReference>
<keyword evidence="3" id="KW-1185">Reference proteome</keyword>
<dbReference type="Gene3D" id="1.10.10.60">
    <property type="entry name" value="Homeodomain-like"/>
    <property type="match status" value="1"/>
</dbReference>
<feature type="domain" description="Integrase catalytic" evidence="1">
    <location>
        <begin position="136"/>
        <end position="323"/>
    </location>
</feature>
<dbReference type="InterPro" id="IPR009004">
    <property type="entry name" value="Transposase_Mu_C"/>
</dbReference>
<dbReference type="InterPro" id="IPR015378">
    <property type="entry name" value="Transposase-like_Mu_C"/>
</dbReference>
<gene>
    <name evidence="2" type="ORF">QO016_005045</name>
</gene>
<protein>
    <submittedName>
        <fullName evidence="2">Transposase</fullName>
    </submittedName>
</protein>
<dbReference type="Gene3D" id="2.30.30.130">
    <property type="entry name" value="Transposase, Mu, C-terminal"/>
    <property type="match status" value="1"/>
</dbReference>
<dbReference type="Gene3D" id="3.30.420.10">
    <property type="entry name" value="Ribonuclease H-like superfamily/Ribonuclease H"/>
    <property type="match status" value="1"/>
</dbReference>
<dbReference type="SUPFAM" id="SSF50610">
    <property type="entry name" value="mu transposase, C-terminal domain"/>
    <property type="match status" value="1"/>
</dbReference>
<sequence length="468" mass="52053">MARFAVLRPTLEEGVPLTRAAADADVPLRTARRWLTRFRRDGLAGLARAVRCDVGRYRLPADLVSLIEGMGLRKPRSSAAAIHRRITAVAEAKGWPPPSYGTTWAILSRLDPAMVTLALDGPTVFRDRYELICRHRASMPNALWQADHTLLDIMALDEDGRPVRPWLTTVIDDHSRAIAGTMLFLGAPSALNTSLALRHAIWRKADAAWPVCGIPDVLYVDHGSDFTSRHLDQVAASLHMQIVHSGVARPQGRGKIERLFGTINTELLPELPGHLVAGGPVSPPALSLADLDRAIGAFIRDAYHRRTHGEIGQAPLDAWRANGFLPRLPESLEALDLLLVMVAKPRCVRRDGIHFQGLRYVASTLAAYVGETVTIRYDPRDVSEIRVFHRERFLCWAVNEEHAGEALSLKDIEAARRLHRRSLRAAINERVARVADFLPDPVRLNRQIAPARSPPRLKLRVYQAEDEG</sequence>
<name>A0ABU0HVJ1_9HYPH</name>
<dbReference type="PANTHER" id="PTHR35004">
    <property type="entry name" value="TRANSPOSASE RV3428C-RELATED"/>
    <property type="match status" value="1"/>
</dbReference>
<dbReference type="PROSITE" id="PS50994">
    <property type="entry name" value="INTEGRASE"/>
    <property type="match status" value="1"/>
</dbReference>
<proteinExistence type="predicted"/>
<accession>A0ABU0HVJ1</accession>
<dbReference type="InterPro" id="IPR009057">
    <property type="entry name" value="Homeodomain-like_sf"/>
</dbReference>
<dbReference type="SUPFAM" id="SSF53098">
    <property type="entry name" value="Ribonuclease H-like"/>
    <property type="match status" value="1"/>
</dbReference>
<dbReference type="PANTHER" id="PTHR35004:SF6">
    <property type="entry name" value="TRANSPOSASE"/>
    <property type="match status" value="1"/>
</dbReference>
<dbReference type="Pfam" id="PF09299">
    <property type="entry name" value="Mu-transpos_C"/>
    <property type="match status" value="1"/>
</dbReference>
<reference evidence="2 3" key="1">
    <citation type="submission" date="2023-07" db="EMBL/GenBank/DDBJ databases">
        <title>Genomic Encyclopedia of Type Strains, Phase IV (KMG-IV): sequencing the most valuable type-strain genomes for metagenomic binning, comparative biology and taxonomic classification.</title>
        <authorList>
            <person name="Goeker M."/>
        </authorList>
    </citation>
    <scope>NUCLEOTIDE SEQUENCE [LARGE SCALE GENOMIC DNA]</scope>
    <source>
        <strain evidence="2 3">DSM 19562</strain>
    </source>
</reference>
<dbReference type="InterPro" id="IPR001584">
    <property type="entry name" value="Integrase_cat-core"/>
</dbReference>
<evidence type="ECO:0000259" key="1">
    <source>
        <dbReference type="PROSITE" id="PS50994"/>
    </source>
</evidence>
<evidence type="ECO:0000313" key="3">
    <source>
        <dbReference type="Proteomes" id="UP001236369"/>
    </source>
</evidence>
<dbReference type="EMBL" id="JAUSVV010000049">
    <property type="protein sequence ID" value="MDQ0445514.1"/>
    <property type="molecule type" value="Genomic_DNA"/>
</dbReference>
<dbReference type="InterPro" id="IPR036397">
    <property type="entry name" value="RNaseH_sf"/>
</dbReference>
<evidence type="ECO:0000313" key="2">
    <source>
        <dbReference type="EMBL" id="MDQ0445514.1"/>
    </source>
</evidence>
<dbReference type="Proteomes" id="UP001236369">
    <property type="component" value="Unassembled WGS sequence"/>
</dbReference>
<dbReference type="SUPFAM" id="SSF46689">
    <property type="entry name" value="Homeodomain-like"/>
    <property type="match status" value="1"/>
</dbReference>